<dbReference type="InterPro" id="IPR050775">
    <property type="entry name" value="FAD-binding_Monooxygenases"/>
</dbReference>
<feature type="compositionally biased region" description="Basic and acidic residues" evidence="8">
    <location>
        <begin position="630"/>
        <end position="652"/>
    </location>
</feature>
<gene>
    <name evidence="9" type="ORF">M011DRAFT_78048</name>
</gene>
<dbReference type="GO" id="GO:0004499">
    <property type="term" value="F:N,N-dimethylaniline monooxygenase activity"/>
    <property type="evidence" value="ECO:0007669"/>
    <property type="project" value="InterPro"/>
</dbReference>
<comment type="similarity">
    <text evidence="2">Belongs to the FAD-binding monooxygenase family.</text>
</comment>
<feature type="region of interest" description="Disordered" evidence="8">
    <location>
        <begin position="630"/>
        <end position="673"/>
    </location>
</feature>
<dbReference type="InterPro" id="IPR036188">
    <property type="entry name" value="FAD/NAD-bd_sf"/>
</dbReference>
<evidence type="ECO:0000313" key="10">
    <source>
        <dbReference type="Proteomes" id="UP000799440"/>
    </source>
</evidence>
<evidence type="ECO:0000256" key="5">
    <source>
        <dbReference type="ARBA" id="ARBA00022857"/>
    </source>
</evidence>
<dbReference type="Pfam" id="PF00743">
    <property type="entry name" value="FMO-like"/>
    <property type="match status" value="1"/>
</dbReference>
<proteinExistence type="inferred from homology"/>
<comment type="cofactor">
    <cofactor evidence="1">
        <name>FAD</name>
        <dbReference type="ChEBI" id="CHEBI:57692"/>
    </cofactor>
</comment>
<dbReference type="PANTHER" id="PTHR43098">
    <property type="entry name" value="L-ORNITHINE N(5)-MONOOXYGENASE-RELATED"/>
    <property type="match status" value="1"/>
</dbReference>
<dbReference type="AlphaFoldDB" id="A0A6A6VBY9"/>
<accession>A0A6A6VBY9</accession>
<evidence type="ECO:0000313" key="9">
    <source>
        <dbReference type="EMBL" id="KAF2746751.1"/>
    </source>
</evidence>
<dbReference type="PANTHER" id="PTHR43098:SF4">
    <property type="entry name" value="BLR3857 PROTEIN"/>
    <property type="match status" value="1"/>
</dbReference>
<dbReference type="EMBL" id="MU006576">
    <property type="protein sequence ID" value="KAF2746751.1"/>
    <property type="molecule type" value="Genomic_DNA"/>
</dbReference>
<feature type="region of interest" description="Disordered" evidence="8">
    <location>
        <begin position="685"/>
        <end position="714"/>
    </location>
</feature>
<dbReference type="InterPro" id="IPR020946">
    <property type="entry name" value="Flavin_mOase-like"/>
</dbReference>
<dbReference type="FunFam" id="3.50.50.60:FF:000341">
    <property type="entry name" value="Baeyer-Villiger monooxygenase"/>
    <property type="match status" value="1"/>
</dbReference>
<evidence type="ECO:0000256" key="8">
    <source>
        <dbReference type="SAM" id="MobiDB-lite"/>
    </source>
</evidence>
<dbReference type="SUPFAM" id="SSF51905">
    <property type="entry name" value="FAD/NAD(P)-binding domain"/>
    <property type="match status" value="1"/>
</dbReference>
<keyword evidence="6" id="KW-0560">Oxidoreductase</keyword>
<evidence type="ECO:0000256" key="2">
    <source>
        <dbReference type="ARBA" id="ARBA00010139"/>
    </source>
</evidence>
<dbReference type="OrthoDB" id="66881at2759"/>
<keyword evidence="10" id="KW-1185">Reference proteome</keyword>
<dbReference type="GO" id="GO:0050661">
    <property type="term" value="F:NADP binding"/>
    <property type="evidence" value="ECO:0007669"/>
    <property type="project" value="InterPro"/>
</dbReference>
<name>A0A6A6VBY9_9PLEO</name>
<dbReference type="Gene3D" id="3.50.50.60">
    <property type="entry name" value="FAD/NAD(P)-binding domain"/>
    <property type="match status" value="2"/>
</dbReference>
<feature type="compositionally biased region" description="Basic and acidic residues" evidence="8">
    <location>
        <begin position="659"/>
        <end position="670"/>
    </location>
</feature>
<evidence type="ECO:0000256" key="4">
    <source>
        <dbReference type="ARBA" id="ARBA00022827"/>
    </source>
</evidence>
<protein>
    <submittedName>
        <fullName evidence="9">FAD/NAD(P)-binding domain-containing protein</fullName>
    </submittedName>
</protein>
<evidence type="ECO:0000256" key="7">
    <source>
        <dbReference type="ARBA" id="ARBA00023033"/>
    </source>
</evidence>
<dbReference type="GO" id="GO:0050660">
    <property type="term" value="F:flavin adenine dinucleotide binding"/>
    <property type="evidence" value="ECO:0007669"/>
    <property type="project" value="InterPro"/>
</dbReference>
<keyword evidence="4" id="KW-0274">FAD</keyword>
<evidence type="ECO:0000256" key="1">
    <source>
        <dbReference type="ARBA" id="ARBA00001974"/>
    </source>
</evidence>
<reference evidence="9" key="1">
    <citation type="journal article" date="2020" name="Stud. Mycol.">
        <title>101 Dothideomycetes genomes: a test case for predicting lifestyles and emergence of pathogens.</title>
        <authorList>
            <person name="Haridas S."/>
            <person name="Albert R."/>
            <person name="Binder M."/>
            <person name="Bloem J."/>
            <person name="Labutti K."/>
            <person name="Salamov A."/>
            <person name="Andreopoulos B."/>
            <person name="Baker S."/>
            <person name="Barry K."/>
            <person name="Bills G."/>
            <person name="Bluhm B."/>
            <person name="Cannon C."/>
            <person name="Castanera R."/>
            <person name="Culley D."/>
            <person name="Daum C."/>
            <person name="Ezra D."/>
            <person name="Gonzalez J."/>
            <person name="Henrissat B."/>
            <person name="Kuo A."/>
            <person name="Liang C."/>
            <person name="Lipzen A."/>
            <person name="Lutzoni F."/>
            <person name="Magnuson J."/>
            <person name="Mondo S."/>
            <person name="Nolan M."/>
            <person name="Ohm R."/>
            <person name="Pangilinan J."/>
            <person name="Park H.-J."/>
            <person name="Ramirez L."/>
            <person name="Alfaro M."/>
            <person name="Sun H."/>
            <person name="Tritt A."/>
            <person name="Yoshinaga Y."/>
            <person name="Zwiers L.-H."/>
            <person name="Turgeon B."/>
            <person name="Goodwin S."/>
            <person name="Spatafora J."/>
            <person name="Crous P."/>
            <person name="Grigoriev I."/>
        </authorList>
    </citation>
    <scope>NUCLEOTIDE SEQUENCE</scope>
    <source>
        <strain evidence="9">CBS 119925</strain>
    </source>
</reference>
<evidence type="ECO:0000256" key="3">
    <source>
        <dbReference type="ARBA" id="ARBA00022630"/>
    </source>
</evidence>
<keyword evidence="7" id="KW-0503">Monooxygenase</keyword>
<evidence type="ECO:0000256" key="6">
    <source>
        <dbReference type="ARBA" id="ARBA00023002"/>
    </source>
</evidence>
<keyword evidence="3" id="KW-0285">Flavoprotein</keyword>
<organism evidence="9 10">
    <name type="scientific">Sporormia fimetaria CBS 119925</name>
    <dbReference type="NCBI Taxonomy" id="1340428"/>
    <lineage>
        <taxon>Eukaryota</taxon>
        <taxon>Fungi</taxon>
        <taxon>Dikarya</taxon>
        <taxon>Ascomycota</taxon>
        <taxon>Pezizomycotina</taxon>
        <taxon>Dothideomycetes</taxon>
        <taxon>Pleosporomycetidae</taxon>
        <taxon>Pleosporales</taxon>
        <taxon>Sporormiaceae</taxon>
        <taxon>Sporormia</taxon>
    </lineage>
</organism>
<sequence>MTAEVTAPGPVIAEVPVPAVEKKEVEVKIEEKVEENKLPFDPAQLKAKYLEERDKRLRAQKKEGTDQYISVDGQFEHYLIDPWVEPGFTRDPIEEEVDVVIIGGGYGAQVMSVRLLEAGVTNFRIIEKAGDFGGTWYWNRYPGAQCDIESYIYMPLLEEVGYMPTEKYARAKELLKHSRMIGEKFDLYSRALFQTEVKEMRWDDEAAMWTTSTSRNDRIRSRFVIPAAGPLHRPKLPGIDGIADFKGHSFHSSRWDYKYTGGDSAGGLVNLKDKRVGIIGTGATAVQIVPHLGEWAKQLYVFQRTPSSIDVRANKPTDEAWASKLEPGWQRKRMANFDSVVNGGIEEEDMVADRWTDILRFIVARAEPGEVMDLETLAARRQIADFEKMNQIRERVDSIVKNKETADALKPWYNQFCKRPCFHDEYLDTFNRENVTLVDTRGNGVDRITEKGVVANGQEYEIDVLIWATGFELATDWTHRTGFEIYGRNGLTITEKWKEGAATLHGWCTNGFPNCLIVQVVQAALTPNFMHVTAEQARHFAYVIAETQKRGIRSFEPSRAAEEEWTDVIVKGAMMRGDFFKECTPGYYNNEGKPTIFGARNATYGGGSPAFIKILTDWRDSGRLEGLEVRYEEGKQPQKSEEASNGVEKTEEQSTQEVLKGEEQKTEDAPKVNGDAAQVNGATAQVNGDATQEAPKSEPQATEEAPKVNGDTAQQDDIIKAVREISKNVPLPPTGEARPLVQKYADLQAKHQAEMNDLLRKQKAEVVRLLADHGPQGGSV</sequence>
<keyword evidence="5" id="KW-0521">NADP</keyword>
<dbReference type="Proteomes" id="UP000799440">
    <property type="component" value="Unassembled WGS sequence"/>
</dbReference>